<evidence type="ECO:0000313" key="3">
    <source>
        <dbReference type="Proteomes" id="UP000279227"/>
    </source>
</evidence>
<organism evidence="2 3">
    <name type="scientific">Chryseobacterium gleum</name>
    <name type="common">Flavobacterium gleum</name>
    <dbReference type="NCBI Taxonomy" id="250"/>
    <lineage>
        <taxon>Bacteria</taxon>
        <taxon>Pseudomonadati</taxon>
        <taxon>Bacteroidota</taxon>
        <taxon>Flavobacteriia</taxon>
        <taxon>Flavobacteriales</taxon>
        <taxon>Weeksellaceae</taxon>
        <taxon>Chryseobacterium group</taxon>
        <taxon>Chryseobacterium</taxon>
    </lineage>
</organism>
<reference evidence="2 3" key="1">
    <citation type="submission" date="2018-12" db="EMBL/GenBank/DDBJ databases">
        <authorList>
            <consortium name="Pathogen Informatics"/>
        </authorList>
    </citation>
    <scope>NUCLEOTIDE SEQUENCE [LARGE SCALE GENOMIC DNA]</scope>
    <source>
        <strain evidence="2 3">NCTC11432</strain>
    </source>
</reference>
<feature type="transmembrane region" description="Helical" evidence="1">
    <location>
        <begin position="66"/>
        <end position="84"/>
    </location>
</feature>
<name>A0A448B1R0_CHRGE</name>
<dbReference type="GeneID" id="93020863"/>
<sequence>MNEEKVITLKPDRKIFEAIYFSGNQGSLLFSPTTKGKTITTIAAAVIVFIVFLLKDHLTKESAGILYFLSFIFLLCAVFLSVSVNKVSRWKKQVNHYLNNLEKCKVYEIRFDKNFFTVNIDGEKETSEWKDFEYFDSNHEFISLEGKYSYMFPRKAMSEREYSLLKNILKEKVNVNP</sequence>
<keyword evidence="1" id="KW-0472">Membrane</keyword>
<feature type="transmembrane region" description="Helical" evidence="1">
    <location>
        <begin position="38"/>
        <end position="54"/>
    </location>
</feature>
<dbReference type="AlphaFoldDB" id="A0A448B1R0"/>
<evidence type="ECO:0000313" key="2">
    <source>
        <dbReference type="EMBL" id="VEE07199.1"/>
    </source>
</evidence>
<accession>A0A448B1R0</accession>
<keyword evidence="1" id="KW-0812">Transmembrane</keyword>
<keyword evidence="1" id="KW-1133">Transmembrane helix</keyword>
<gene>
    <name evidence="2" type="ORF">NCTC11432_02026</name>
</gene>
<dbReference type="Proteomes" id="UP000279227">
    <property type="component" value="Chromosome"/>
</dbReference>
<dbReference type="RefSeq" id="WP_002977513.1">
    <property type="nucleotide sequence ID" value="NZ_CP031676.1"/>
</dbReference>
<evidence type="ECO:0000256" key="1">
    <source>
        <dbReference type="SAM" id="Phobius"/>
    </source>
</evidence>
<dbReference type="EMBL" id="LR134289">
    <property type="protein sequence ID" value="VEE07199.1"/>
    <property type="molecule type" value="Genomic_DNA"/>
</dbReference>
<protein>
    <recommendedName>
        <fullName evidence="4">YcxB-like protein domain-containing protein</fullName>
    </recommendedName>
</protein>
<dbReference type="OrthoDB" id="1271589at2"/>
<dbReference type="KEGG" id="cgle:NCTC11432_02026"/>
<evidence type="ECO:0008006" key="4">
    <source>
        <dbReference type="Google" id="ProtNLM"/>
    </source>
</evidence>
<proteinExistence type="predicted"/>
<dbReference type="STRING" id="525257.HMPREF0204_12429"/>